<proteinExistence type="predicted"/>
<dbReference type="InterPro" id="IPR010982">
    <property type="entry name" value="Lambda_DNA-bd_dom_sf"/>
</dbReference>
<dbReference type="SMART" id="SM00530">
    <property type="entry name" value="HTH_XRE"/>
    <property type="match status" value="2"/>
</dbReference>
<protein>
    <recommendedName>
        <fullName evidence="1">HTH cro/C1-type domain-containing protein</fullName>
    </recommendedName>
</protein>
<dbReference type="AlphaFoldDB" id="A0A1A9WSI0"/>
<dbReference type="InterPro" id="IPR001387">
    <property type="entry name" value="Cro/C1-type_HTH"/>
</dbReference>
<dbReference type="SUPFAM" id="SSF47413">
    <property type="entry name" value="lambda repressor-like DNA-binding domains"/>
    <property type="match status" value="1"/>
</dbReference>
<dbReference type="PROSITE" id="PS50943">
    <property type="entry name" value="HTH_CROC1"/>
    <property type="match status" value="1"/>
</dbReference>
<accession>A0A1A9WSI0</accession>
<dbReference type="Gene3D" id="1.10.260.40">
    <property type="entry name" value="lambda repressor-like DNA-binding domains"/>
    <property type="match status" value="1"/>
</dbReference>
<dbReference type="Pfam" id="PF01381">
    <property type="entry name" value="HTH_3"/>
    <property type="match status" value="1"/>
</dbReference>
<dbReference type="GO" id="GO:0006357">
    <property type="term" value="P:regulation of transcription by RNA polymerase II"/>
    <property type="evidence" value="ECO:0007669"/>
    <property type="project" value="UniProtKB-ARBA"/>
</dbReference>
<dbReference type="CDD" id="cd00093">
    <property type="entry name" value="HTH_XRE"/>
    <property type="match status" value="1"/>
</dbReference>
<feature type="domain" description="HTH cro/C1-type" evidence="1">
    <location>
        <begin position="135"/>
        <end position="179"/>
    </location>
</feature>
<sequence>MNIETENEIRRTVERFTPEQEESLAREVEWANNEWSYEYLAQKLAAIRLAEKMGITPNLISRWLKPETDKNHKNIGDAIARKLEKVANKPLHWLDRDHFLAMAAGDEPGAGETEVGAVVARNLELWMSNSRELPSQTKIAKAAGVGQTTINRVLNREGNITLNNLEAIAKAFGRRGYELLLQYKDPTVINYDRSRYAALSNEDKAKIEAFIEFVMMQAHQ</sequence>
<dbReference type="EnsemblMetazoa" id="GBRI030412-RA">
    <property type="protein sequence ID" value="GBRI030412-PA"/>
    <property type="gene ID" value="GBRI030412"/>
</dbReference>
<name>A0A1A9WSI0_9MUSC</name>
<reference evidence="2" key="2">
    <citation type="submission" date="2020-05" db="UniProtKB">
        <authorList>
            <consortium name="EnsemblMetazoa"/>
        </authorList>
    </citation>
    <scope>IDENTIFICATION</scope>
    <source>
        <strain evidence="2">IAEA</strain>
    </source>
</reference>
<evidence type="ECO:0000313" key="3">
    <source>
        <dbReference type="Proteomes" id="UP000091820"/>
    </source>
</evidence>
<dbReference type="Proteomes" id="UP000091820">
    <property type="component" value="Unassembled WGS sequence"/>
</dbReference>
<keyword evidence="3" id="KW-1185">Reference proteome</keyword>
<dbReference type="VEuPathDB" id="VectorBase:GBRI030412"/>
<dbReference type="GO" id="GO:0003677">
    <property type="term" value="F:DNA binding"/>
    <property type="evidence" value="ECO:0007669"/>
    <property type="project" value="InterPro"/>
</dbReference>
<reference evidence="3" key="1">
    <citation type="submission" date="2014-03" db="EMBL/GenBank/DDBJ databases">
        <authorList>
            <person name="Aksoy S."/>
            <person name="Warren W."/>
            <person name="Wilson R.K."/>
        </authorList>
    </citation>
    <scope>NUCLEOTIDE SEQUENCE [LARGE SCALE GENOMIC DNA]</scope>
    <source>
        <strain evidence="3">IAEA</strain>
    </source>
</reference>
<evidence type="ECO:0000259" key="1">
    <source>
        <dbReference type="PROSITE" id="PS50943"/>
    </source>
</evidence>
<organism evidence="2 3">
    <name type="scientific">Glossina brevipalpis</name>
    <dbReference type="NCBI Taxonomy" id="37001"/>
    <lineage>
        <taxon>Eukaryota</taxon>
        <taxon>Metazoa</taxon>
        <taxon>Ecdysozoa</taxon>
        <taxon>Arthropoda</taxon>
        <taxon>Hexapoda</taxon>
        <taxon>Insecta</taxon>
        <taxon>Pterygota</taxon>
        <taxon>Neoptera</taxon>
        <taxon>Endopterygota</taxon>
        <taxon>Diptera</taxon>
        <taxon>Brachycera</taxon>
        <taxon>Muscomorpha</taxon>
        <taxon>Hippoboscoidea</taxon>
        <taxon>Glossinidae</taxon>
        <taxon>Glossina</taxon>
    </lineage>
</organism>
<evidence type="ECO:0000313" key="2">
    <source>
        <dbReference type="EnsemblMetazoa" id="GBRI030412-PA"/>
    </source>
</evidence>